<evidence type="ECO:0000313" key="2">
    <source>
        <dbReference type="EMBL" id="WWT34519.1"/>
    </source>
</evidence>
<protein>
    <submittedName>
        <fullName evidence="2">Shedu immune nuclease family protein</fullName>
    </submittedName>
</protein>
<dbReference type="EMBL" id="CP146275">
    <property type="protein sequence ID" value="WWT34519.1"/>
    <property type="molecule type" value="Genomic_DNA"/>
</dbReference>
<dbReference type="Proteomes" id="UP001369958">
    <property type="component" value="Chromosome"/>
</dbReference>
<accession>A0ABZ2I3T7</accession>
<evidence type="ECO:0000313" key="3">
    <source>
        <dbReference type="Proteomes" id="UP001369958"/>
    </source>
</evidence>
<evidence type="ECO:0000259" key="1">
    <source>
        <dbReference type="Pfam" id="PF14082"/>
    </source>
</evidence>
<organism evidence="2 3">
    <name type="scientific">Pelagibacterium nitratireducens</name>
    <dbReference type="NCBI Taxonomy" id="1046114"/>
    <lineage>
        <taxon>Bacteria</taxon>
        <taxon>Pseudomonadati</taxon>
        <taxon>Pseudomonadota</taxon>
        <taxon>Alphaproteobacteria</taxon>
        <taxon>Hyphomicrobiales</taxon>
        <taxon>Devosiaceae</taxon>
        <taxon>Pelagibacterium</taxon>
    </lineage>
</organism>
<feature type="domain" description="Shedu protein SduA C-terminal" evidence="1">
    <location>
        <begin position="173"/>
        <end position="349"/>
    </location>
</feature>
<name>A0ABZ2I3T7_9HYPH</name>
<keyword evidence="3" id="KW-1185">Reference proteome</keyword>
<dbReference type="RefSeq" id="WP_338610461.1">
    <property type="nucleotide sequence ID" value="NZ_CP146275.1"/>
</dbReference>
<gene>
    <name evidence="2" type="ORF">V6617_08660</name>
</gene>
<dbReference type="Pfam" id="PF14082">
    <property type="entry name" value="SduA_C"/>
    <property type="match status" value="1"/>
</dbReference>
<sequence>MSKFSERPLRIARKVVDGGGGLEFAKEKGEVVLQEKPPARFELVAKFLEDDRGITNLVIQKFTKAGPREAFTLYPEQITALLQFVANIRRVKFPDSKGLNISDGELEEMLLSPEQTRRMMAANAPLLAALARTEITTEDVVALGYRKAQLQRFDGLLNDEAAFATELAECAGKPEAVWQRFFEQNQWVFGYGLSYVFMTGLEDRKLEQVVKGFDVSGRGKRVDSLLKTRAEVSSLCFVEIKRHDTALLATGAYRPDVWQPSKELTGAVAQVQAALHAALAVIGDELRPELDDGSPSGELLQAIQPRSFVIAGRLSELMTDSGLHRPKFRAFELYRRNLLQPDVLTFDELFHRAKYIVESA</sequence>
<proteinExistence type="predicted"/>
<dbReference type="InterPro" id="IPR025359">
    <property type="entry name" value="SduA_C"/>
</dbReference>
<reference evidence="2 3" key="1">
    <citation type="submission" date="2024-02" db="EMBL/GenBank/DDBJ databases">
        <title>Complete genome sequence of Pelagibacterium nitratireducens ZH15.</title>
        <authorList>
            <person name="Zhao L.H."/>
        </authorList>
    </citation>
    <scope>NUCLEOTIDE SEQUENCE [LARGE SCALE GENOMIC DNA]</scope>
    <source>
        <strain evidence="2 3">ZH15</strain>
    </source>
</reference>